<reference evidence="1 2" key="1">
    <citation type="submission" date="2019-06" db="EMBL/GenBank/DDBJ databases">
        <authorList>
            <person name="Kincaid V.D."/>
            <person name="Fuller A."/>
            <person name="Hodges K."/>
            <person name="Bansal M."/>
            <person name="Essig J."/>
            <person name="Johnson A."/>
        </authorList>
    </citation>
    <scope>NUCLEOTIDE SEQUENCE [LARGE SCALE GENOMIC DNA]</scope>
</reference>
<name>A0A514CSL9_9CAUD</name>
<dbReference type="RefSeq" id="YP_009903646.1">
    <property type="nucleotide sequence ID" value="NC_049849.1"/>
</dbReference>
<evidence type="ECO:0000313" key="1">
    <source>
        <dbReference type="EMBL" id="QDH83465.1"/>
    </source>
</evidence>
<dbReference type="EMBL" id="MN094788">
    <property type="protein sequence ID" value="QDH83465.1"/>
    <property type="molecule type" value="Genomic_DNA"/>
</dbReference>
<proteinExistence type="predicted"/>
<keyword evidence="2" id="KW-1185">Reference proteome</keyword>
<evidence type="ECO:0000313" key="2">
    <source>
        <dbReference type="Proteomes" id="UP000320799"/>
    </source>
</evidence>
<dbReference type="GeneID" id="56135922"/>
<sequence>MYEGKQLSKVPFDEVQLGDFVQSHATRNIGVITAKIPKERARLAEDGELIIKWESNRQSWAYHYHFDRVTYRGHK</sequence>
<organism evidence="1 2">
    <name type="scientific">Achromobacter phage Motura</name>
    <dbReference type="NCBI Taxonomy" id="2591403"/>
    <lineage>
        <taxon>Viruses</taxon>
        <taxon>Duplodnaviria</taxon>
        <taxon>Heunggongvirae</taxon>
        <taxon>Uroviricota</taxon>
        <taxon>Caudoviricetes</taxon>
        <taxon>Moturavirus</taxon>
        <taxon>Moturavirus motura</taxon>
    </lineage>
</organism>
<dbReference type="Proteomes" id="UP000320799">
    <property type="component" value="Segment"/>
</dbReference>
<accession>A0A514CSL9</accession>
<protein>
    <submittedName>
        <fullName evidence="1">Uncharacterized protein</fullName>
    </submittedName>
</protein>
<dbReference type="KEGG" id="vg:56135922"/>